<feature type="signal peptide" evidence="1">
    <location>
        <begin position="1"/>
        <end position="22"/>
    </location>
</feature>
<evidence type="ECO:0000313" key="2">
    <source>
        <dbReference type="EMBL" id="GGD90233.1"/>
    </source>
</evidence>
<accession>A0ABQ1S2F8</accession>
<organism evidence="2 3">
    <name type="scientific">Tsuneonella deserti</name>
    <dbReference type="NCBI Taxonomy" id="2035528"/>
    <lineage>
        <taxon>Bacteria</taxon>
        <taxon>Pseudomonadati</taxon>
        <taxon>Pseudomonadota</taxon>
        <taxon>Alphaproteobacteria</taxon>
        <taxon>Sphingomonadales</taxon>
        <taxon>Erythrobacteraceae</taxon>
        <taxon>Tsuneonella</taxon>
    </lineage>
</organism>
<evidence type="ECO:0000256" key="1">
    <source>
        <dbReference type="SAM" id="SignalP"/>
    </source>
</evidence>
<reference evidence="3" key="1">
    <citation type="journal article" date="2019" name="Int. J. Syst. Evol. Microbiol.">
        <title>The Global Catalogue of Microorganisms (GCM) 10K type strain sequencing project: providing services to taxonomists for standard genome sequencing and annotation.</title>
        <authorList>
            <consortium name="The Broad Institute Genomics Platform"/>
            <consortium name="The Broad Institute Genome Sequencing Center for Infectious Disease"/>
            <person name="Wu L."/>
            <person name="Ma J."/>
        </authorList>
    </citation>
    <scope>NUCLEOTIDE SEQUENCE [LARGE SCALE GENOMIC DNA]</scope>
    <source>
        <strain evidence="3">CGMCC 1.15959</strain>
    </source>
</reference>
<feature type="chain" id="PRO_5046650557" evidence="1">
    <location>
        <begin position="23"/>
        <end position="139"/>
    </location>
</feature>
<dbReference type="Proteomes" id="UP000619041">
    <property type="component" value="Unassembled WGS sequence"/>
</dbReference>
<proteinExistence type="predicted"/>
<comment type="caution">
    <text evidence="2">The sequence shown here is derived from an EMBL/GenBank/DDBJ whole genome shotgun (WGS) entry which is preliminary data.</text>
</comment>
<protein>
    <submittedName>
        <fullName evidence="2">Uncharacterized protein</fullName>
    </submittedName>
</protein>
<dbReference type="RefSeq" id="WP_188643893.1">
    <property type="nucleotide sequence ID" value="NZ_BMKL01000001.1"/>
</dbReference>
<gene>
    <name evidence="2" type="ORF">GCM10011515_07310</name>
</gene>
<keyword evidence="1" id="KW-0732">Signal</keyword>
<sequence>MSRRLAVPLAMIAAAVSLPAHGQVRTITPPPAVQAQPSLHQPSNLDLQLQFNQLTEQVSVLAERLAALNQHIASISGSIGTLNARESDHFAQEHATTYVTCKLLYQHHWAPNGANPTPGDPYVPDDYCKAIGWQSQFKD</sequence>
<name>A0ABQ1S2F8_9SPHN</name>
<evidence type="ECO:0000313" key="3">
    <source>
        <dbReference type="Proteomes" id="UP000619041"/>
    </source>
</evidence>
<keyword evidence="3" id="KW-1185">Reference proteome</keyword>
<dbReference type="EMBL" id="BMKL01000001">
    <property type="protein sequence ID" value="GGD90233.1"/>
    <property type="molecule type" value="Genomic_DNA"/>
</dbReference>